<dbReference type="InterPro" id="IPR002792">
    <property type="entry name" value="TRAM_dom"/>
</dbReference>
<feature type="domain" description="TRAM" evidence="1">
    <location>
        <begin position="13"/>
        <end position="79"/>
    </location>
</feature>
<feature type="non-terminal residue" evidence="2">
    <location>
        <position position="1"/>
    </location>
</feature>
<organism evidence="2">
    <name type="scientific">marine sediment metagenome</name>
    <dbReference type="NCBI Taxonomy" id="412755"/>
    <lineage>
        <taxon>unclassified sequences</taxon>
        <taxon>metagenomes</taxon>
        <taxon>ecological metagenomes</taxon>
    </lineage>
</organism>
<sequence>LNVNELSNAVKQIILPGEKITVQVIKEGKEEDQGIAYLDDGTMIVVENGKKLVGETVNVEVKGFLQTPAGRMIFTKLLKENQKRFFNKR</sequence>
<dbReference type="EMBL" id="BART01001593">
    <property type="protein sequence ID" value="GAG71392.1"/>
    <property type="molecule type" value="Genomic_DNA"/>
</dbReference>
<evidence type="ECO:0000313" key="2">
    <source>
        <dbReference type="EMBL" id="GAG71392.1"/>
    </source>
</evidence>
<proteinExistence type="predicted"/>
<dbReference type="PROSITE" id="PS50926">
    <property type="entry name" value="TRAM"/>
    <property type="match status" value="1"/>
</dbReference>
<accession>X1APU9</accession>
<comment type="caution">
    <text evidence="2">The sequence shown here is derived from an EMBL/GenBank/DDBJ whole genome shotgun (WGS) entry which is preliminary data.</text>
</comment>
<evidence type="ECO:0000259" key="1">
    <source>
        <dbReference type="PROSITE" id="PS50926"/>
    </source>
</evidence>
<reference evidence="2" key="1">
    <citation type="journal article" date="2014" name="Front. Microbiol.">
        <title>High frequency of phylogenetically diverse reductive dehalogenase-homologous genes in deep subseafloor sedimentary metagenomes.</title>
        <authorList>
            <person name="Kawai M."/>
            <person name="Futagami T."/>
            <person name="Toyoda A."/>
            <person name="Takaki Y."/>
            <person name="Nishi S."/>
            <person name="Hori S."/>
            <person name="Arai W."/>
            <person name="Tsubouchi T."/>
            <person name="Morono Y."/>
            <person name="Uchiyama I."/>
            <person name="Ito T."/>
            <person name="Fujiyama A."/>
            <person name="Inagaki F."/>
            <person name="Takami H."/>
        </authorList>
    </citation>
    <scope>NUCLEOTIDE SEQUENCE</scope>
    <source>
        <strain evidence="2">Expedition CK06-06</strain>
    </source>
</reference>
<dbReference type="Pfam" id="PF01938">
    <property type="entry name" value="TRAM"/>
    <property type="match status" value="1"/>
</dbReference>
<name>X1APU9_9ZZZZ</name>
<gene>
    <name evidence="2" type="ORF">S01H4_05480</name>
</gene>
<protein>
    <recommendedName>
        <fullName evidence="1">TRAM domain-containing protein</fullName>
    </recommendedName>
</protein>
<dbReference type="AlphaFoldDB" id="X1APU9"/>